<dbReference type="EMBL" id="JADIKF010000038">
    <property type="protein sequence ID" value="MBM7129888.1"/>
    <property type="molecule type" value="Genomic_DNA"/>
</dbReference>
<reference evidence="2" key="1">
    <citation type="submission" date="2020-10" db="EMBL/GenBank/DDBJ databases">
        <title>Phylogeny of dyella-like bacteria.</title>
        <authorList>
            <person name="Fu J."/>
        </authorList>
    </citation>
    <scope>NUCLEOTIDE SEQUENCE</scope>
    <source>
        <strain evidence="2">DHON07</strain>
    </source>
</reference>
<evidence type="ECO:0000313" key="3">
    <source>
        <dbReference type="Proteomes" id="UP001430193"/>
    </source>
</evidence>
<feature type="domain" description="DUF6795" evidence="1">
    <location>
        <begin position="13"/>
        <end position="116"/>
    </location>
</feature>
<dbReference type="RefSeq" id="WP_204631483.1">
    <property type="nucleotide sequence ID" value="NZ_BSOC01000003.1"/>
</dbReference>
<proteinExistence type="predicted"/>
<evidence type="ECO:0000313" key="2">
    <source>
        <dbReference type="EMBL" id="MBM7129888.1"/>
    </source>
</evidence>
<dbReference type="Proteomes" id="UP001430193">
    <property type="component" value="Unassembled WGS sequence"/>
</dbReference>
<name>A0ABS2KFE7_9GAMM</name>
<organism evidence="2 3">
    <name type="scientific">Dyella mobilis</name>
    <dbReference type="NCBI Taxonomy" id="1849582"/>
    <lineage>
        <taxon>Bacteria</taxon>
        <taxon>Pseudomonadati</taxon>
        <taxon>Pseudomonadota</taxon>
        <taxon>Gammaproteobacteria</taxon>
        <taxon>Lysobacterales</taxon>
        <taxon>Rhodanobacteraceae</taxon>
        <taxon>Dyella</taxon>
    </lineage>
</organism>
<evidence type="ECO:0000259" key="1">
    <source>
        <dbReference type="Pfam" id="PF20598"/>
    </source>
</evidence>
<dbReference type="InterPro" id="IPR046474">
    <property type="entry name" value="DUF6795"/>
</dbReference>
<gene>
    <name evidence="2" type="ORF">ISS99_10145</name>
</gene>
<keyword evidence="3" id="KW-1185">Reference proteome</keyword>
<accession>A0ABS2KFE7</accession>
<comment type="caution">
    <text evidence="2">The sequence shown here is derived from an EMBL/GenBank/DDBJ whole genome shotgun (WGS) entry which is preliminary data.</text>
</comment>
<sequence length="131" mass="14403">MGVFDRLVLISEVHGTVLMNGMPVQGAVLVEKAVWSGNKSAPQRTVTDENGAFSLPAMKHRAGLRRLITAQPNVSQEILINYQGVQYIAWNYPKFNYEANGELDGRPINLLCELTNPPTTDGSLYGICKLV</sequence>
<dbReference type="Pfam" id="PF20598">
    <property type="entry name" value="DUF6795"/>
    <property type="match status" value="1"/>
</dbReference>
<protein>
    <recommendedName>
        <fullName evidence="1">DUF6795 domain-containing protein</fullName>
    </recommendedName>
</protein>